<evidence type="ECO:0000313" key="2">
    <source>
        <dbReference type="EMBL" id="QQE76114.1"/>
    </source>
</evidence>
<dbReference type="InterPro" id="IPR003033">
    <property type="entry name" value="SCP2_sterol-bd_dom"/>
</dbReference>
<accession>A0A7T5ENY8</accession>
<dbReference type="PANTHER" id="PTHR10094">
    <property type="entry name" value="STEROL CARRIER PROTEIN 2 SCP-2 FAMILY PROTEIN"/>
    <property type="match status" value="1"/>
</dbReference>
<protein>
    <submittedName>
        <fullName evidence="2">SCP2 sterol-binding domain-containing protein</fullName>
    </submittedName>
</protein>
<dbReference type="InterPro" id="IPR036527">
    <property type="entry name" value="SCP2_sterol-bd_dom_sf"/>
</dbReference>
<proteinExistence type="predicted"/>
<dbReference type="Pfam" id="PF02036">
    <property type="entry name" value="SCP2"/>
    <property type="match status" value="1"/>
</dbReference>
<dbReference type="Gene3D" id="3.30.1050.10">
    <property type="entry name" value="SCP2 sterol-binding domain"/>
    <property type="match status" value="1"/>
</dbReference>
<dbReference type="Proteomes" id="UP000677234">
    <property type="component" value="Chromosome"/>
</dbReference>
<dbReference type="GO" id="GO:0005829">
    <property type="term" value="C:cytosol"/>
    <property type="evidence" value="ECO:0007669"/>
    <property type="project" value="TreeGrafter"/>
</dbReference>
<gene>
    <name evidence="2" type="ORF">JD108_09745</name>
    <name evidence="3" type="ORF">KDJ56_09440</name>
</gene>
<reference evidence="2 4" key="1">
    <citation type="submission" date="2020-12" db="EMBL/GenBank/DDBJ databases">
        <title>strain FJAT-54423T represents a novel species of the genus Brevibacillus.</title>
        <authorList>
            <person name="Tang R."/>
        </authorList>
    </citation>
    <scope>NUCLEOTIDE SEQUENCE [LARGE SCALE GENOMIC DNA]</scope>
    <source>
        <strain evidence="2 4">FJAT-54423</strain>
    </source>
</reference>
<evidence type="ECO:0000313" key="5">
    <source>
        <dbReference type="Proteomes" id="UP000677234"/>
    </source>
</evidence>
<dbReference type="KEGG" id="bcop:JD108_09745"/>
<keyword evidence="5" id="KW-1185">Reference proteome</keyword>
<feature type="domain" description="SCP2" evidence="1">
    <location>
        <begin position="10"/>
        <end position="104"/>
    </location>
</feature>
<dbReference type="PANTHER" id="PTHR10094:SF25">
    <property type="entry name" value="SCP2 STEROL-BINDING DOMAIN-CONTAINING PROTEIN 1"/>
    <property type="match status" value="1"/>
</dbReference>
<name>A0A7T5ENY8_9BACL</name>
<sequence length="107" mass="11343">MTVSRMIAELAEKINANPAGLDGLSAVFHFHLKESGLYQISFAGDSVSVAEGGPDQAACSLEMSDSSFIKLVTGELNPTTAFMMGKIKAKGNLGLALKLHAVLQNYR</sequence>
<organism evidence="2 4">
    <name type="scientific">Brevibacillus composti</name>
    <dbReference type="NCBI Taxonomy" id="2796470"/>
    <lineage>
        <taxon>Bacteria</taxon>
        <taxon>Bacillati</taxon>
        <taxon>Bacillota</taxon>
        <taxon>Bacilli</taxon>
        <taxon>Bacillales</taxon>
        <taxon>Paenibacillaceae</taxon>
        <taxon>Brevibacillus</taxon>
    </lineage>
</organism>
<reference evidence="3" key="2">
    <citation type="submission" date="2021-04" db="EMBL/GenBank/DDBJ databases">
        <title>Brevibacillus composti FJAT-54423, complete genome.</title>
        <authorList>
            <person name="Tang R."/>
        </authorList>
    </citation>
    <scope>NUCLEOTIDE SEQUENCE</scope>
    <source>
        <strain evidence="3">FJAT-54424</strain>
    </source>
</reference>
<evidence type="ECO:0000313" key="4">
    <source>
        <dbReference type="Proteomes" id="UP000595847"/>
    </source>
</evidence>
<dbReference type="Proteomes" id="UP000595847">
    <property type="component" value="Chromosome"/>
</dbReference>
<dbReference type="EMBL" id="CP066308">
    <property type="protein sequence ID" value="QQE76114.1"/>
    <property type="molecule type" value="Genomic_DNA"/>
</dbReference>
<evidence type="ECO:0000313" key="3">
    <source>
        <dbReference type="EMBL" id="QUO43143.1"/>
    </source>
</evidence>
<dbReference type="EMBL" id="CP073708">
    <property type="protein sequence ID" value="QUO43143.1"/>
    <property type="molecule type" value="Genomic_DNA"/>
</dbReference>
<dbReference type="SUPFAM" id="SSF55718">
    <property type="entry name" value="SCP-like"/>
    <property type="match status" value="1"/>
</dbReference>
<evidence type="ECO:0000259" key="1">
    <source>
        <dbReference type="Pfam" id="PF02036"/>
    </source>
</evidence>
<dbReference type="RefSeq" id="WP_198829622.1">
    <property type="nucleotide sequence ID" value="NZ_CP066308.1"/>
</dbReference>
<dbReference type="AlphaFoldDB" id="A0A7T5ENY8"/>